<keyword evidence="3 4" id="KW-0732">Signal</keyword>
<keyword evidence="8" id="KW-1185">Reference proteome</keyword>
<dbReference type="EMBL" id="SBHS01000001">
    <property type="protein sequence ID" value="TWU79217.1"/>
    <property type="molecule type" value="Genomic_DNA"/>
</dbReference>
<dbReference type="OMA" id="NCYKCTL"/>
<keyword evidence="2" id="KW-0964">Secreted</keyword>
<sequence>MQLIGLLSSSLFLASIAASQTRETLVSAIKDSTILRSTVSCPNCPERNCYKCTLGHERTLQAKSGGLSYIRMLIGFELPSSLTTFRQCTLQVAEFTGPREYPVNVTVAQALTSDWDESTVTGESAPGSHEPFTTAAVPSHTNIGPIDITKACRDAGSNGQFSVYVGTRSDSIEIWSKDSGRPAILRINYT</sequence>
<proteinExistence type="predicted"/>
<dbReference type="AlphaFoldDB" id="A0A167AXD9"/>
<dbReference type="GO" id="GO:0005576">
    <property type="term" value="C:extracellular region"/>
    <property type="evidence" value="ECO:0007669"/>
    <property type="project" value="UniProtKB-SubCell"/>
</dbReference>
<accession>A0A167AXD9</accession>
<dbReference type="InterPro" id="IPR055372">
    <property type="entry name" value="CBM96"/>
</dbReference>
<comment type="subcellular location">
    <subcellularLocation>
        <location evidence="1">Secreted</location>
    </subcellularLocation>
</comment>
<protein>
    <recommendedName>
        <fullName evidence="5">Carbohydrate-binding module family 96 domain-containing protein</fullName>
    </recommendedName>
</protein>
<feature type="chain" id="PRO_5007883905" description="Carbohydrate-binding module family 96 domain-containing protein" evidence="4">
    <location>
        <begin position="19"/>
        <end position="190"/>
    </location>
</feature>
<evidence type="ECO:0000256" key="2">
    <source>
        <dbReference type="ARBA" id="ARBA00022525"/>
    </source>
</evidence>
<accession>A0A5C6GQG5</accession>
<name>A0A167AXD9_METRR</name>
<evidence type="ECO:0000256" key="4">
    <source>
        <dbReference type="SAM" id="SignalP"/>
    </source>
</evidence>
<comment type="caution">
    <text evidence="6">The sequence shown here is derived from an EMBL/GenBank/DDBJ whole genome shotgun (WGS) entry which is preliminary data.</text>
</comment>
<dbReference type="Proteomes" id="UP000243498">
    <property type="component" value="Unassembled WGS sequence"/>
</dbReference>
<feature type="domain" description="Carbohydrate-binding module family 96" evidence="5">
    <location>
        <begin position="55"/>
        <end position="185"/>
    </location>
</feature>
<dbReference type="Proteomes" id="UP000317257">
    <property type="component" value="Unassembled WGS sequence"/>
</dbReference>
<dbReference type="OrthoDB" id="5555675at2759"/>
<dbReference type="EMBL" id="AZHC01000022">
    <property type="protein sequence ID" value="OAA39423.1"/>
    <property type="molecule type" value="Genomic_DNA"/>
</dbReference>
<feature type="signal peptide" evidence="4">
    <location>
        <begin position="1"/>
        <end position="18"/>
    </location>
</feature>
<reference evidence="9" key="2">
    <citation type="submission" date="2018-12" db="EMBL/GenBank/DDBJ databases">
        <title>The complete genome of Metarhizium rileyi, a key fungal pathogen of Lepidoptera.</title>
        <authorList>
            <person name="Binneck E."/>
            <person name="Lastra C.C.L."/>
            <person name="Sosa-Gomez D.R."/>
        </authorList>
    </citation>
    <scope>NUCLEOTIDE SEQUENCE [LARGE SCALE GENOMIC DNA]</scope>
    <source>
        <strain evidence="9">Cep018-CH2</strain>
    </source>
</reference>
<reference evidence="7" key="3">
    <citation type="journal article" date="2019" name="Microbiol. Resour. Announc.">
        <title>Genome Sequence of Metarhizium rileyi, a Microbial Control Agent for Lepidoptera.</title>
        <authorList>
            <person name="Binneck E."/>
            <person name="Lastra C.C.L."/>
            <person name="Sosa-Gomez D.R."/>
        </authorList>
    </citation>
    <scope>NUCLEOTIDE SEQUENCE</scope>
    <source>
        <strain evidence="7">Cep018-CH2</strain>
    </source>
</reference>
<evidence type="ECO:0000313" key="7">
    <source>
        <dbReference type="EMBL" id="TWU79217.1"/>
    </source>
</evidence>
<gene>
    <name evidence="7" type="ORF">ED733_008977</name>
    <name evidence="6" type="ORF">NOR_06261</name>
</gene>
<evidence type="ECO:0000313" key="8">
    <source>
        <dbReference type="Proteomes" id="UP000243498"/>
    </source>
</evidence>
<reference evidence="6 8" key="1">
    <citation type="journal article" date="2016" name="Genome Biol. Evol.">
        <title>Divergent and convergent evolution of fungal pathogenicity.</title>
        <authorList>
            <person name="Shang Y."/>
            <person name="Xiao G."/>
            <person name="Zheng P."/>
            <person name="Cen K."/>
            <person name="Zhan S."/>
            <person name="Wang C."/>
        </authorList>
    </citation>
    <scope>NUCLEOTIDE SEQUENCE [LARGE SCALE GENOMIC DNA]</scope>
    <source>
        <strain evidence="6 8">RCEF 4871</strain>
    </source>
</reference>
<evidence type="ECO:0000259" key="5">
    <source>
        <dbReference type="Pfam" id="PF24517"/>
    </source>
</evidence>
<dbReference type="Pfam" id="PF24517">
    <property type="entry name" value="CBM96"/>
    <property type="match status" value="1"/>
</dbReference>
<evidence type="ECO:0000313" key="6">
    <source>
        <dbReference type="EMBL" id="OAA39423.1"/>
    </source>
</evidence>
<organism evidence="6 8">
    <name type="scientific">Metarhizium rileyi (strain RCEF 4871)</name>
    <name type="common">Nomuraea rileyi</name>
    <dbReference type="NCBI Taxonomy" id="1649241"/>
    <lineage>
        <taxon>Eukaryota</taxon>
        <taxon>Fungi</taxon>
        <taxon>Dikarya</taxon>
        <taxon>Ascomycota</taxon>
        <taxon>Pezizomycotina</taxon>
        <taxon>Sordariomycetes</taxon>
        <taxon>Hypocreomycetidae</taxon>
        <taxon>Hypocreales</taxon>
        <taxon>Clavicipitaceae</taxon>
        <taxon>Metarhizium</taxon>
    </lineage>
</organism>
<evidence type="ECO:0000256" key="1">
    <source>
        <dbReference type="ARBA" id="ARBA00004613"/>
    </source>
</evidence>
<evidence type="ECO:0000256" key="3">
    <source>
        <dbReference type="ARBA" id="ARBA00022729"/>
    </source>
</evidence>
<evidence type="ECO:0000313" key="9">
    <source>
        <dbReference type="Proteomes" id="UP000317257"/>
    </source>
</evidence>